<dbReference type="Gene3D" id="3.30.70.360">
    <property type="match status" value="1"/>
</dbReference>
<dbReference type="Pfam" id="PF07687">
    <property type="entry name" value="M20_dimer"/>
    <property type="match status" value="1"/>
</dbReference>
<dbReference type="Gene3D" id="3.40.630.10">
    <property type="entry name" value="Zn peptidases"/>
    <property type="match status" value="1"/>
</dbReference>
<dbReference type="AlphaFoldDB" id="A0A0J8D760"/>
<dbReference type="SUPFAM" id="SSF55031">
    <property type="entry name" value="Bacterial exopeptidase dimerisation domain"/>
    <property type="match status" value="1"/>
</dbReference>
<dbReference type="NCBIfam" id="TIGR01891">
    <property type="entry name" value="amidohydrolases"/>
    <property type="match status" value="1"/>
</dbReference>
<dbReference type="RefSeq" id="WP_048570552.1">
    <property type="nucleotide sequence ID" value="NZ_LFVU01000026.1"/>
</dbReference>
<dbReference type="FunFam" id="3.30.70.360:FF:000001">
    <property type="entry name" value="N-acetyldiaminopimelate deacetylase"/>
    <property type="match status" value="1"/>
</dbReference>
<dbReference type="PATRIC" id="fig|1121307.3.peg.1530"/>
<dbReference type="GO" id="GO:0050118">
    <property type="term" value="F:N-acetyldiaminopimelate deacetylase activity"/>
    <property type="evidence" value="ECO:0007669"/>
    <property type="project" value="UniProtKB-ARBA"/>
</dbReference>
<dbReference type="Pfam" id="PF01546">
    <property type="entry name" value="Peptidase_M20"/>
    <property type="match status" value="1"/>
</dbReference>
<dbReference type="InterPro" id="IPR036264">
    <property type="entry name" value="Bact_exopeptidase_dim_dom"/>
</dbReference>
<comment type="caution">
    <text evidence="4">The sequence shown here is derived from an EMBL/GenBank/DDBJ whole genome shotgun (WGS) entry which is preliminary data.</text>
</comment>
<dbReference type="EC" id="3.4.17.-" evidence="4"/>
<dbReference type="SUPFAM" id="SSF53187">
    <property type="entry name" value="Zn-dependent exopeptidases"/>
    <property type="match status" value="1"/>
</dbReference>
<dbReference type="GO" id="GO:0046872">
    <property type="term" value="F:metal ion binding"/>
    <property type="evidence" value="ECO:0007669"/>
    <property type="project" value="UniProtKB-KW"/>
</dbReference>
<reference evidence="4 5" key="1">
    <citation type="submission" date="2015-06" db="EMBL/GenBank/DDBJ databases">
        <title>Draft genome sequence of the purine-degrading Clostridium cylindrosporum HC-1 (DSM 605).</title>
        <authorList>
            <person name="Poehlein A."/>
            <person name="Schiel-Bengelsdorf B."/>
            <person name="Bengelsdorf F."/>
            <person name="Daniel R."/>
            <person name="Duerre P."/>
        </authorList>
    </citation>
    <scope>NUCLEOTIDE SEQUENCE [LARGE SCALE GENOMIC DNA]</scope>
    <source>
        <strain evidence="4 5">DSM 605</strain>
    </source>
</reference>
<keyword evidence="2" id="KW-0479">Metal-binding</keyword>
<dbReference type="InterPro" id="IPR002933">
    <property type="entry name" value="Peptidase_M20"/>
</dbReference>
<dbReference type="PANTHER" id="PTHR11014:SF63">
    <property type="entry name" value="METALLOPEPTIDASE, PUTATIVE (AFU_ORTHOLOGUE AFUA_6G09600)-RELATED"/>
    <property type="match status" value="1"/>
</dbReference>
<dbReference type="GO" id="GO:0004180">
    <property type="term" value="F:carboxypeptidase activity"/>
    <property type="evidence" value="ECO:0007669"/>
    <property type="project" value="UniProtKB-KW"/>
</dbReference>
<evidence type="ECO:0000313" key="5">
    <source>
        <dbReference type="Proteomes" id="UP000036756"/>
    </source>
</evidence>
<feature type="binding site" evidence="2">
    <location>
        <position position="167"/>
    </location>
    <ligand>
        <name>Mn(2+)</name>
        <dbReference type="ChEBI" id="CHEBI:29035"/>
        <label>2</label>
    </ligand>
</feature>
<proteinExistence type="predicted"/>
<evidence type="ECO:0000256" key="1">
    <source>
        <dbReference type="ARBA" id="ARBA00022801"/>
    </source>
</evidence>
<feature type="binding site" evidence="2">
    <location>
        <position position="106"/>
    </location>
    <ligand>
        <name>Mn(2+)</name>
        <dbReference type="ChEBI" id="CHEBI:29035"/>
        <label>2</label>
    </ligand>
</feature>
<keyword evidence="1 4" id="KW-0378">Hydrolase</keyword>
<keyword evidence="4" id="KW-0645">Protease</keyword>
<accession>A0A0J8D760</accession>
<evidence type="ECO:0000259" key="3">
    <source>
        <dbReference type="Pfam" id="PF07687"/>
    </source>
</evidence>
<name>A0A0J8D760_CLOCY</name>
<feature type="binding site" evidence="2">
    <location>
        <position position="142"/>
    </location>
    <ligand>
        <name>Mn(2+)</name>
        <dbReference type="ChEBI" id="CHEBI:29035"/>
        <label>2</label>
    </ligand>
</feature>
<protein>
    <submittedName>
        <fullName evidence="4">Thermostable carboxypeptidase 2</fullName>
        <ecNumber evidence="4">3.4.17.-</ecNumber>
    </submittedName>
</protein>
<dbReference type="OrthoDB" id="9776731at2"/>
<dbReference type="InterPro" id="IPR011650">
    <property type="entry name" value="Peptidase_M20_dimer"/>
</dbReference>
<feature type="binding site" evidence="2">
    <location>
        <position position="108"/>
    </location>
    <ligand>
        <name>Mn(2+)</name>
        <dbReference type="ChEBI" id="CHEBI:29035"/>
        <label>2</label>
    </ligand>
</feature>
<evidence type="ECO:0000256" key="2">
    <source>
        <dbReference type="PIRSR" id="PIRSR005962-1"/>
    </source>
</evidence>
<gene>
    <name evidence="4" type="primary">cpsA2</name>
    <name evidence="4" type="ORF">CLCY_3c01760</name>
</gene>
<feature type="binding site" evidence="2">
    <location>
        <position position="367"/>
    </location>
    <ligand>
        <name>Mn(2+)</name>
        <dbReference type="ChEBI" id="CHEBI:29035"/>
        <label>2</label>
    </ligand>
</feature>
<dbReference type="STRING" id="1121307.CLCY_3c01760"/>
<dbReference type="PANTHER" id="PTHR11014">
    <property type="entry name" value="PEPTIDASE M20 FAMILY MEMBER"/>
    <property type="match status" value="1"/>
</dbReference>
<dbReference type="Proteomes" id="UP000036756">
    <property type="component" value="Unassembled WGS sequence"/>
</dbReference>
<feature type="domain" description="Peptidase M20 dimerisation" evidence="3">
    <location>
        <begin position="190"/>
        <end position="286"/>
    </location>
</feature>
<dbReference type="GO" id="GO:0019877">
    <property type="term" value="P:diaminopimelate biosynthetic process"/>
    <property type="evidence" value="ECO:0007669"/>
    <property type="project" value="UniProtKB-ARBA"/>
</dbReference>
<dbReference type="InterPro" id="IPR017439">
    <property type="entry name" value="Amidohydrolase"/>
</dbReference>
<sequence>MNIQEIYNTVDRVKQEIIDLRRDFHIHPEVGSDLERTSGIVADLLKKWGLEVQTGIGITGVVGILRGQNPNSSNTVALRADMDALLIQEENEVCYKSVYDGKMHACAHDGHTAMLLGAAKVLSQYKDMIKGNIKFIFQPEEEGPNSGAENMVNDGAMEDVDAIFGLHLTTEHPTGTVSIKKGAAMASSDDFEIEMIGKGGHASMPHECIDAISMAVKVYNDLQFMVSREFDPVDSVIISVGAFNSGSASNVIQGNAKLKGTIRTLSHEVRAKAKKRICEIVKHVAEGSGGEYKINIIPGVPPLINDIEKASFAEETVAKIVTKENVIILDKPNMGSEDFSYYVEKVPGVMMMIGARNEEKGLINLMHHPKFDFDEDALSIGVKLYIQLAIDHLESIQA</sequence>
<dbReference type="PIRSF" id="PIRSF005962">
    <property type="entry name" value="Pept_M20D_amidohydro"/>
    <property type="match status" value="1"/>
</dbReference>
<keyword evidence="2" id="KW-0464">Manganese</keyword>
<comment type="cofactor">
    <cofactor evidence="2">
        <name>Mn(2+)</name>
        <dbReference type="ChEBI" id="CHEBI:29035"/>
    </cofactor>
    <text evidence="2">The Mn(2+) ion enhances activity.</text>
</comment>
<organism evidence="4 5">
    <name type="scientific">Clostridium cylindrosporum DSM 605</name>
    <dbReference type="NCBI Taxonomy" id="1121307"/>
    <lineage>
        <taxon>Bacteria</taxon>
        <taxon>Bacillati</taxon>
        <taxon>Bacillota</taxon>
        <taxon>Clostridia</taxon>
        <taxon>Eubacteriales</taxon>
        <taxon>Clostridiaceae</taxon>
        <taxon>Clostridium</taxon>
    </lineage>
</organism>
<keyword evidence="5" id="KW-1185">Reference proteome</keyword>
<keyword evidence="4" id="KW-0121">Carboxypeptidase</keyword>
<evidence type="ECO:0000313" key="4">
    <source>
        <dbReference type="EMBL" id="KMT21905.1"/>
    </source>
</evidence>
<dbReference type="EMBL" id="LFVU01000026">
    <property type="protein sequence ID" value="KMT21905.1"/>
    <property type="molecule type" value="Genomic_DNA"/>
</dbReference>